<dbReference type="AlphaFoldDB" id="A0A9I9E067"/>
<protein>
    <submittedName>
        <fullName evidence="1">Uncharacterized protein</fullName>
    </submittedName>
</protein>
<evidence type="ECO:0000313" key="1">
    <source>
        <dbReference type="EnsemblPlants" id="MELO3C025955.2.1"/>
    </source>
</evidence>
<dbReference type="Gramene" id="MELO3C025955.2.1">
    <property type="protein sequence ID" value="MELO3C025955.2.1"/>
    <property type="gene ID" value="MELO3C025955.2"/>
</dbReference>
<organism evidence="1">
    <name type="scientific">Cucumis melo</name>
    <name type="common">Muskmelon</name>
    <dbReference type="NCBI Taxonomy" id="3656"/>
    <lineage>
        <taxon>Eukaryota</taxon>
        <taxon>Viridiplantae</taxon>
        <taxon>Streptophyta</taxon>
        <taxon>Embryophyta</taxon>
        <taxon>Tracheophyta</taxon>
        <taxon>Spermatophyta</taxon>
        <taxon>Magnoliopsida</taxon>
        <taxon>eudicotyledons</taxon>
        <taxon>Gunneridae</taxon>
        <taxon>Pentapetalae</taxon>
        <taxon>rosids</taxon>
        <taxon>fabids</taxon>
        <taxon>Cucurbitales</taxon>
        <taxon>Cucurbitaceae</taxon>
        <taxon>Benincaseae</taxon>
        <taxon>Cucumis</taxon>
    </lineage>
</organism>
<sequence>MEQTQIEEKLEAFEQEVIGMKKELSKIPAIEENLRSLTKSLRLLRIQAEKNQQLLLQCVETMVKEKLIVSEQTVSERITTNLPVMKSIVEGGKKTTVLDV</sequence>
<name>A0A9I9E067_CUCME</name>
<dbReference type="EnsemblPlants" id="MELO3C025955.2.1">
    <property type="protein sequence ID" value="MELO3C025955.2.1"/>
    <property type="gene ID" value="MELO3C025955.2"/>
</dbReference>
<proteinExistence type="predicted"/>
<reference evidence="1" key="1">
    <citation type="submission" date="2023-03" db="UniProtKB">
        <authorList>
            <consortium name="EnsemblPlants"/>
        </authorList>
    </citation>
    <scope>IDENTIFICATION</scope>
</reference>
<accession>A0A9I9E067</accession>